<keyword evidence="2" id="KW-0378">Hydrolase</keyword>
<comment type="function">
    <text evidence="5">Zinc chaperone that directly transfers zinc cofactor to target proteins, thereby activating them. Zinc is transferred from the CXCC motif in the GTPase domain to the zinc binding site in target proteins in a process requiring GTP hydrolysis.</text>
</comment>
<dbReference type="EMBL" id="JBHSLI010000006">
    <property type="protein sequence ID" value="MFC5294561.1"/>
    <property type="molecule type" value="Genomic_DNA"/>
</dbReference>
<dbReference type="InterPro" id="IPR027417">
    <property type="entry name" value="P-loop_NTPase"/>
</dbReference>
<keyword evidence="3" id="KW-0143">Chaperone</keyword>
<name>A0ABW0F7V0_9HYPH</name>
<dbReference type="CDD" id="cd03112">
    <property type="entry name" value="CobW-like"/>
    <property type="match status" value="1"/>
</dbReference>
<evidence type="ECO:0000256" key="6">
    <source>
        <dbReference type="ARBA" id="ARBA00049117"/>
    </source>
</evidence>
<comment type="catalytic activity">
    <reaction evidence="6">
        <text>GTP + H2O = GDP + phosphate + H(+)</text>
        <dbReference type="Rhea" id="RHEA:19669"/>
        <dbReference type="ChEBI" id="CHEBI:15377"/>
        <dbReference type="ChEBI" id="CHEBI:15378"/>
        <dbReference type="ChEBI" id="CHEBI:37565"/>
        <dbReference type="ChEBI" id="CHEBI:43474"/>
        <dbReference type="ChEBI" id="CHEBI:58189"/>
    </reaction>
    <physiologicalReaction direction="left-to-right" evidence="6">
        <dbReference type="Rhea" id="RHEA:19670"/>
    </physiologicalReaction>
</comment>
<comment type="similarity">
    <text evidence="4">Belongs to the SIMIBI class G3E GTPase family. ZNG1 subfamily.</text>
</comment>
<evidence type="ECO:0000256" key="3">
    <source>
        <dbReference type="ARBA" id="ARBA00023186"/>
    </source>
</evidence>
<dbReference type="Gene3D" id="3.30.1220.10">
    <property type="entry name" value="CobW-like, C-terminal domain"/>
    <property type="match status" value="1"/>
</dbReference>
<evidence type="ECO:0000256" key="4">
    <source>
        <dbReference type="ARBA" id="ARBA00034320"/>
    </source>
</evidence>
<dbReference type="PANTHER" id="PTHR13748">
    <property type="entry name" value="COBW-RELATED"/>
    <property type="match status" value="1"/>
</dbReference>
<dbReference type="Gene3D" id="3.40.50.300">
    <property type="entry name" value="P-loop containing nucleotide triphosphate hydrolases"/>
    <property type="match status" value="1"/>
</dbReference>
<dbReference type="PANTHER" id="PTHR13748:SF62">
    <property type="entry name" value="COBW DOMAIN-CONTAINING PROTEIN"/>
    <property type="match status" value="1"/>
</dbReference>
<dbReference type="RefSeq" id="WP_158445686.1">
    <property type="nucleotide sequence ID" value="NZ_JAOAOS010000007.1"/>
</dbReference>
<evidence type="ECO:0000313" key="9">
    <source>
        <dbReference type="Proteomes" id="UP001595976"/>
    </source>
</evidence>
<protein>
    <submittedName>
        <fullName evidence="8">Cobalamin biosynthesis protein CobW</fullName>
    </submittedName>
</protein>
<dbReference type="SUPFAM" id="SSF90002">
    <property type="entry name" value="Hypothetical protein YjiA, C-terminal domain"/>
    <property type="match status" value="1"/>
</dbReference>
<dbReference type="Proteomes" id="UP001595976">
    <property type="component" value="Unassembled WGS sequence"/>
</dbReference>
<organism evidence="8 9">
    <name type="scientific">Bosea minatitlanensis</name>
    <dbReference type="NCBI Taxonomy" id="128782"/>
    <lineage>
        <taxon>Bacteria</taxon>
        <taxon>Pseudomonadati</taxon>
        <taxon>Pseudomonadota</taxon>
        <taxon>Alphaproteobacteria</taxon>
        <taxon>Hyphomicrobiales</taxon>
        <taxon>Boseaceae</taxon>
        <taxon>Bosea</taxon>
    </lineage>
</organism>
<evidence type="ECO:0000256" key="5">
    <source>
        <dbReference type="ARBA" id="ARBA00045658"/>
    </source>
</evidence>
<evidence type="ECO:0000256" key="2">
    <source>
        <dbReference type="ARBA" id="ARBA00022801"/>
    </source>
</evidence>
<dbReference type="InterPro" id="IPR011629">
    <property type="entry name" value="CobW-like_C"/>
</dbReference>
<dbReference type="InterPro" id="IPR051316">
    <property type="entry name" value="Zinc-reg_GTPase_activator"/>
</dbReference>
<sequence>MNAPQTAPLGKTSLGKTPCTIITGFLGAGKTTLVRHLLENAQGKKLAVLVNEFGDLGFDGSFLAGCGIAGCTAEDVVELPNGCICCTVADDFVPALEKLLNRPNPPEHILIETSGLALPKPLVTAFNWPAIRSRVTVDGVIAVVDGPAVAEGQFADDPEALAAQKAADAAVDHDNPLEEVFEDQILCADLILLNKSDLVDAAGRARVKAEIAAHLPKAIKIVETTHGKVEPALILGLSAAAENDLAARPSHHGEGEHDHDHDDFDSVAVPLPAGLAPEELSARVAKAAEAEGVLRLKGFAAVPGKPMRLVVQGVGRRVGHHFDRPWGAGEARDGRLTVIGLKGFDLKAVEAALAGA</sequence>
<reference evidence="9" key="1">
    <citation type="journal article" date="2019" name="Int. J. Syst. Evol. Microbiol.">
        <title>The Global Catalogue of Microorganisms (GCM) 10K type strain sequencing project: providing services to taxonomists for standard genome sequencing and annotation.</title>
        <authorList>
            <consortium name="The Broad Institute Genomics Platform"/>
            <consortium name="The Broad Institute Genome Sequencing Center for Infectious Disease"/>
            <person name="Wu L."/>
            <person name="Ma J."/>
        </authorList>
    </citation>
    <scope>NUCLEOTIDE SEQUENCE [LARGE SCALE GENOMIC DNA]</scope>
    <source>
        <strain evidence="9">CGMCC 1.15643</strain>
    </source>
</reference>
<dbReference type="Pfam" id="PF02492">
    <property type="entry name" value="cobW"/>
    <property type="match status" value="1"/>
</dbReference>
<evidence type="ECO:0000313" key="8">
    <source>
        <dbReference type="EMBL" id="MFC5294561.1"/>
    </source>
</evidence>
<evidence type="ECO:0000259" key="7">
    <source>
        <dbReference type="SMART" id="SM00833"/>
    </source>
</evidence>
<keyword evidence="9" id="KW-1185">Reference proteome</keyword>
<accession>A0ABW0F7V0</accession>
<dbReference type="InterPro" id="IPR003495">
    <property type="entry name" value="CobW/HypB/UreG_nucleotide-bd"/>
</dbReference>
<dbReference type="SUPFAM" id="SSF52540">
    <property type="entry name" value="P-loop containing nucleoside triphosphate hydrolases"/>
    <property type="match status" value="1"/>
</dbReference>
<dbReference type="InterPro" id="IPR012824">
    <property type="entry name" value="CobW"/>
</dbReference>
<dbReference type="InterPro" id="IPR036627">
    <property type="entry name" value="CobW-likC_sf"/>
</dbReference>
<dbReference type="Pfam" id="PF07683">
    <property type="entry name" value="CobW_C"/>
    <property type="match status" value="1"/>
</dbReference>
<comment type="caution">
    <text evidence="8">The sequence shown here is derived from an EMBL/GenBank/DDBJ whole genome shotgun (WGS) entry which is preliminary data.</text>
</comment>
<dbReference type="SMART" id="SM00833">
    <property type="entry name" value="CobW_C"/>
    <property type="match status" value="1"/>
</dbReference>
<gene>
    <name evidence="8" type="primary">cobW</name>
    <name evidence="8" type="ORF">ACFPK2_16350</name>
</gene>
<evidence type="ECO:0000256" key="1">
    <source>
        <dbReference type="ARBA" id="ARBA00022741"/>
    </source>
</evidence>
<feature type="domain" description="CobW C-terminal" evidence="7">
    <location>
        <begin position="264"/>
        <end position="356"/>
    </location>
</feature>
<keyword evidence="1" id="KW-0547">Nucleotide-binding</keyword>
<dbReference type="NCBIfam" id="TIGR02475">
    <property type="entry name" value="CobW"/>
    <property type="match status" value="1"/>
</dbReference>
<proteinExistence type="inferred from homology"/>